<feature type="domain" description="Glycosyl transferase family 1" evidence="2">
    <location>
        <begin position="138"/>
        <end position="292"/>
    </location>
</feature>
<proteinExistence type="predicted"/>
<dbReference type="SUPFAM" id="SSF53756">
    <property type="entry name" value="UDP-Glycosyltransferase/glycogen phosphorylase"/>
    <property type="match status" value="1"/>
</dbReference>
<evidence type="ECO:0000313" key="4">
    <source>
        <dbReference type="Proteomes" id="UP000199245"/>
    </source>
</evidence>
<dbReference type="PANTHER" id="PTHR46401">
    <property type="entry name" value="GLYCOSYLTRANSFERASE WBBK-RELATED"/>
    <property type="match status" value="1"/>
</dbReference>
<dbReference type="EMBL" id="FMZW01000062">
    <property type="protein sequence ID" value="SDF58768.1"/>
    <property type="molecule type" value="Genomic_DNA"/>
</dbReference>
<reference evidence="3 4" key="1">
    <citation type="submission" date="2016-10" db="EMBL/GenBank/DDBJ databases">
        <authorList>
            <person name="de Groot N.N."/>
        </authorList>
    </citation>
    <scope>NUCLEOTIDE SEQUENCE [LARGE SCALE GENOMIC DNA]</scope>
    <source>
        <strain evidence="3 4">R5</strain>
    </source>
</reference>
<dbReference type="PANTHER" id="PTHR46401:SF2">
    <property type="entry name" value="GLYCOSYLTRANSFERASE WBBK-RELATED"/>
    <property type="match status" value="1"/>
</dbReference>
<dbReference type="GO" id="GO:0016757">
    <property type="term" value="F:glycosyltransferase activity"/>
    <property type="evidence" value="ECO:0007669"/>
    <property type="project" value="TreeGrafter"/>
</dbReference>
<sequence length="327" mass="35955">MLWFCIVAFALVFWRARPSSPVFVVTTPFLLPYFVALAARLRGAPSGLIVYDLYPESLIAGGIVTRDSIAVRLIRRMNSWMFKALDTIVVIGRDMEKHITPQSPSAATKICYIPHWSTLPPCERAIDQGNAFRKGIPGKLVVGLSGNLGFTHDPKSVFDAAQKLAGDASIHFILSGWGVGWKQLVAYQKAASLPNVTLIERVPEDQLELLLTAADAWIIPYRRNMSGISVPSRLYNLLAIGRPIIALTEADSELALMLASHDAGWVVEPETPSALASIIAAIAQRPNELATKRRNAVKALSEEFTRDAAGTAYRELIRRLHVTRTSE</sequence>
<dbReference type="CDD" id="cd03794">
    <property type="entry name" value="GT4_WbuB-like"/>
    <property type="match status" value="1"/>
</dbReference>
<gene>
    <name evidence="3" type="ORF">SAMN05216337_106219</name>
</gene>
<dbReference type="Gene3D" id="3.40.50.2000">
    <property type="entry name" value="Glycogen Phosphorylase B"/>
    <property type="match status" value="1"/>
</dbReference>
<dbReference type="AlphaFoldDB" id="A0A1G7MAJ6"/>
<dbReference type="Proteomes" id="UP000199245">
    <property type="component" value="Unassembled WGS sequence"/>
</dbReference>
<name>A0A1G7MAJ6_9BRAD</name>
<accession>A0A1G7MAJ6</accession>
<dbReference type="GO" id="GO:0009103">
    <property type="term" value="P:lipopolysaccharide biosynthetic process"/>
    <property type="evidence" value="ECO:0007669"/>
    <property type="project" value="TreeGrafter"/>
</dbReference>
<keyword evidence="1 3" id="KW-0808">Transferase</keyword>
<dbReference type="Pfam" id="PF00534">
    <property type="entry name" value="Glycos_transf_1"/>
    <property type="match status" value="1"/>
</dbReference>
<evidence type="ECO:0000313" key="3">
    <source>
        <dbReference type="EMBL" id="SDF58768.1"/>
    </source>
</evidence>
<dbReference type="InterPro" id="IPR001296">
    <property type="entry name" value="Glyco_trans_1"/>
</dbReference>
<organism evidence="3 4">
    <name type="scientific">Bradyrhizobium brasilense</name>
    <dbReference type="NCBI Taxonomy" id="1419277"/>
    <lineage>
        <taxon>Bacteria</taxon>
        <taxon>Pseudomonadati</taxon>
        <taxon>Pseudomonadota</taxon>
        <taxon>Alphaproteobacteria</taxon>
        <taxon>Hyphomicrobiales</taxon>
        <taxon>Nitrobacteraceae</taxon>
        <taxon>Bradyrhizobium</taxon>
    </lineage>
</organism>
<evidence type="ECO:0000259" key="2">
    <source>
        <dbReference type="Pfam" id="PF00534"/>
    </source>
</evidence>
<protein>
    <submittedName>
        <fullName evidence="3">Glycosyltransferase involved in cell wall bisynthesis</fullName>
    </submittedName>
</protein>
<evidence type="ECO:0000256" key="1">
    <source>
        <dbReference type="ARBA" id="ARBA00022679"/>
    </source>
</evidence>